<dbReference type="PANTHER" id="PTHR34145:SF28">
    <property type="entry name" value="F-BOX DOMAIN-CONTAINING PROTEIN"/>
    <property type="match status" value="1"/>
</dbReference>
<evidence type="ECO:0000259" key="1">
    <source>
        <dbReference type="PROSITE" id="PS50181"/>
    </source>
</evidence>
<dbReference type="InterPro" id="IPR032675">
    <property type="entry name" value="LRR_dom_sf"/>
</dbReference>
<feature type="domain" description="F-box" evidence="1">
    <location>
        <begin position="1"/>
        <end position="50"/>
    </location>
</feature>
<dbReference type="InterPro" id="IPR036047">
    <property type="entry name" value="F-box-like_dom_sf"/>
</dbReference>
<evidence type="ECO:0000313" key="3">
    <source>
        <dbReference type="Proteomes" id="UP000188268"/>
    </source>
</evidence>
<dbReference type="InterPro" id="IPR053772">
    <property type="entry name" value="At1g61320/At1g61330-like"/>
</dbReference>
<sequence>MDRISDLPPDIIHQIMSHLSAKQVAQTTLLSKQWKDYLRPSFPILVFSHFDFIDYSGKEETEECDWFIERVFELNIEKFQESMKGFTEFIDATLDRFCKMKLRMDKFKLIIGTTRNSEPWSCLVDKWIGLALENQVKDLTLQIFHDQLYLLPETVFSTKSITNAFNFHSLKKLKLVEVNLDELMIQKLTGQSPSLEVIDLNGCEGFADCHVPELPRLKKFIMSTSQDLKSIQIVAPNLHYFDLFYSKLERPLFRINCPNGNLRDLKLYGNLIEDDHTFQDLISKCPLLEGLRIRSCDTLSKVTISSQRLKQLEFSECNELEAVHIDTPNLLGFCFECTQVPIASINAPCPWEISFGHWNDNVDTHWYLKLQKFLGTSKHIQKLRMRTFYFEEVYKALAAATRDHVNCCSDSFVKCWRHYLKDVKFLSFEGGILSWGKRYLDGDALMKAWPNLPQGVVHFALEWCFDVDEA</sequence>
<dbReference type="AlphaFoldDB" id="A0A1R3G7S5"/>
<reference evidence="2 3" key="1">
    <citation type="submission" date="2013-09" db="EMBL/GenBank/DDBJ databases">
        <title>Corchorus capsularis genome sequencing.</title>
        <authorList>
            <person name="Alam M."/>
            <person name="Haque M.S."/>
            <person name="Islam M.S."/>
            <person name="Emdad E.M."/>
            <person name="Islam M.M."/>
            <person name="Ahmed B."/>
            <person name="Halim A."/>
            <person name="Hossen Q.M.M."/>
            <person name="Hossain M.Z."/>
            <person name="Ahmed R."/>
            <person name="Khan M.M."/>
            <person name="Islam R."/>
            <person name="Rashid M.M."/>
            <person name="Khan S.A."/>
            <person name="Rahman M.S."/>
            <person name="Alam M."/>
        </authorList>
    </citation>
    <scope>NUCLEOTIDE SEQUENCE [LARGE SCALE GENOMIC DNA]</scope>
    <source>
        <strain evidence="3">cv. CVL-1</strain>
        <tissue evidence="2">Whole seedling</tissue>
    </source>
</reference>
<accession>A0A1R3G7S5</accession>
<dbReference type="OMA" id="IHIAVEY"/>
<dbReference type="Pfam" id="PF00646">
    <property type="entry name" value="F-box"/>
    <property type="match status" value="1"/>
</dbReference>
<gene>
    <name evidence="2" type="ORF">CCACVL1_28071</name>
</gene>
<dbReference type="OrthoDB" id="612216at2759"/>
<dbReference type="Gene3D" id="1.20.1280.50">
    <property type="match status" value="1"/>
</dbReference>
<keyword evidence="3" id="KW-1185">Reference proteome</keyword>
<comment type="caution">
    <text evidence="2">The sequence shown here is derived from an EMBL/GenBank/DDBJ whole genome shotgun (WGS) entry which is preliminary data.</text>
</comment>
<dbReference type="Gene3D" id="3.80.10.10">
    <property type="entry name" value="Ribonuclease Inhibitor"/>
    <property type="match status" value="1"/>
</dbReference>
<dbReference type="InterPro" id="IPR055357">
    <property type="entry name" value="LRR_At1g61320_AtMIF1"/>
</dbReference>
<dbReference type="SUPFAM" id="SSF52047">
    <property type="entry name" value="RNI-like"/>
    <property type="match status" value="1"/>
</dbReference>
<proteinExistence type="predicted"/>
<dbReference type="Pfam" id="PF23622">
    <property type="entry name" value="LRR_At1g61320_AtMIF1"/>
    <property type="match status" value="2"/>
</dbReference>
<dbReference type="PANTHER" id="PTHR34145">
    <property type="entry name" value="OS02G0105600 PROTEIN"/>
    <property type="match status" value="1"/>
</dbReference>
<dbReference type="Gramene" id="OMO54080">
    <property type="protein sequence ID" value="OMO54080"/>
    <property type="gene ID" value="CCACVL1_28071"/>
</dbReference>
<dbReference type="Proteomes" id="UP000188268">
    <property type="component" value="Unassembled WGS sequence"/>
</dbReference>
<dbReference type="PROSITE" id="PS50181">
    <property type="entry name" value="FBOX"/>
    <property type="match status" value="1"/>
</dbReference>
<name>A0A1R3G7S5_COCAP</name>
<dbReference type="SUPFAM" id="SSF81383">
    <property type="entry name" value="F-box domain"/>
    <property type="match status" value="1"/>
</dbReference>
<dbReference type="EMBL" id="AWWV01015038">
    <property type="protein sequence ID" value="OMO54080.1"/>
    <property type="molecule type" value="Genomic_DNA"/>
</dbReference>
<dbReference type="InterPro" id="IPR001810">
    <property type="entry name" value="F-box_dom"/>
</dbReference>
<protein>
    <recommendedName>
        <fullName evidence="1">F-box domain-containing protein</fullName>
    </recommendedName>
</protein>
<organism evidence="2 3">
    <name type="scientific">Corchorus capsularis</name>
    <name type="common">Jute</name>
    <dbReference type="NCBI Taxonomy" id="210143"/>
    <lineage>
        <taxon>Eukaryota</taxon>
        <taxon>Viridiplantae</taxon>
        <taxon>Streptophyta</taxon>
        <taxon>Embryophyta</taxon>
        <taxon>Tracheophyta</taxon>
        <taxon>Spermatophyta</taxon>
        <taxon>Magnoliopsida</taxon>
        <taxon>eudicotyledons</taxon>
        <taxon>Gunneridae</taxon>
        <taxon>Pentapetalae</taxon>
        <taxon>rosids</taxon>
        <taxon>malvids</taxon>
        <taxon>Malvales</taxon>
        <taxon>Malvaceae</taxon>
        <taxon>Grewioideae</taxon>
        <taxon>Apeibeae</taxon>
        <taxon>Corchorus</taxon>
    </lineage>
</organism>
<evidence type="ECO:0000313" key="2">
    <source>
        <dbReference type="EMBL" id="OMO54080.1"/>
    </source>
</evidence>